<feature type="transmembrane region" description="Helical" evidence="9">
    <location>
        <begin position="135"/>
        <end position="152"/>
    </location>
</feature>
<keyword evidence="6 12" id="KW-0067">ATP-binding</keyword>
<dbReference type="InterPro" id="IPR036640">
    <property type="entry name" value="ABC1_TM_sf"/>
</dbReference>
<dbReference type="EMBL" id="QGGY01000010">
    <property type="protein sequence ID" value="PWJ74112.1"/>
    <property type="molecule type" value="Genomic_DNA"/>
</dbReference>
<dbReference type="PROSITE" id="PS50929">
    <property type="entry name" value="ABC_TM1F"/>
    <property type="match status" value="1"/>
</dbReference>
<dbReference type="CDD" id="cd18548">
    <property type="entry name" value="ABC_6TM_Tm287_like"/>
    <property type="match status" value="1"/>
</dbReference>
<dbReference type="PANTHER" id="PTHR43394:SF1">
    <property type="entry name" value="ATP-BINDING CASSETTE SUB-FAMILY B MEMBER 10, MITOCHONDRIAL"/>
    <property type="match status" value="1"/>
</dbReference>
<dbReference type="PANTHER" id="PTHR43394">
    <property type="entry name" value="ATP-DEPENDENT PERMEASE MDL1, MITOCHONDRIAL"/>
    <property type="match status" value="1"/>
</dbReference>
<evidence type="ECO:0000256" key="3">
    <source>
        <dbReference type="ARBA" id="ARBA00022475"/>
    </source>
</evidence>
<dbReference type="GO" id="GO:0015421">
    <property type="term" value="F:ABC-type oligopeptide transporter activity"/>
    <property type="evidence" value="ECO:0007669"/>
    <property type="project" value="TreeGrafter"/>
</dbReference>
<dbReference type="SMART" id="SM00382">
    <property type="entry name" value="AAA"/>
    <property type="match status" value="1"/>
</dbReference>
<evidence type="ECO:0000313" key="12">
    <source>
        <dbReference type="EMBL" id="PWJ74112.1"/>
    </source>
</evidence>
<comment type="subcellular location">
    <subcellularLocation>
        <location evidence="1">Cell membrane</location>
        <topology evidence="1">Multi-pass membrane protein</topology>
    </subcellularLocation>
</comment>
<evidence type="ECO:0000313" key="13">
    <source>
        <dbReference type="Proteomes" id="UP000245412"/>
    </source>
</evidence>
<feature type="transmembrane region" description="Helical" evidence="9">
    <location>
        <begin position="16"/>
        <end position="41"/>
    </location>
</feature>
<dbReference type="AlphaFoldDB" id="A0AB73T1T1"/>
<evidence type="ECO:0000256" key="6">
    <source>
        <dbReference type="ARBA" id="ARBA00022840"/>
    </source>
</evidence>
<keyword evidence="8 9" id="KW-0472">Membrane</keyword>
<evidence type="ECO:0000259" key="10">
    <source>
        <dbReference type="PROSITE" id="PS50893"/>
    </source>
</evidence>
<dbReference type="Gene3D" id="3.40.50.300">
    <property type="entry name" value="P-loop containing nucleotide triphosphate hydrolases"/>
    <property type="match status" value="1"/>
</dbReference>
<dbReference type="InterPro" id="IPR003593">
    <property type="entry name" value="AAA+_ATPase"/>
</dbReference>
<dbReference type="GO" id="GO:0016887">
    <property type="term" value="F:ATP hydrolysis activity"/>
    <property type="evidence" value="ECO:0007669"/>
    <property type="project" value="InterPro"/>
</dbReference>
<evidence type="ECO:0000256" key="9">
    <source>
        <dbReference type="SAM" id="Phobius"/>
    </source>
</evidence>
<feature type="transmembrane region" description="Helical" evidence="9">
    <location>
        <begin position="53"/>
        <end position="75"/>
    </location>
</feature>
<dbReference type="InterPro" id="IPR039421">
    <property type="entry name" value="Type_1_exporter"/>
</dbReference>
<keyword evidence="2" id="KW-0813">Transport</keyword>
<dbReference type="PROSITE" id="PS00211">
    <property type="entry name" value="ABC_TRANSPORTER_1"/>
    <property type="match status" value="1"/>
</dbReference>
<dbReference type="GO" id="GO:0005524">
    <property type="term" value="F:ATP binding"/>
    <property type="evidence" value="ECO:0007669"/>
    <property type="project" value="UniProtKB-KW"/>
</dbReference>
<keyword evidence="7 9" id="KW-1133">Transmembrane helix</keyword>
<keyword evidence="13" id="KW-1185">Reference proteome</keyword>
<feature type="domain" description="ABC transporter" evidence="10">
    <location>
        <begin position="344"/>
        <end position="580"/>
    </location>
</feature>
<keyword evidence="3" id="KW-1003">Cell membrane</keyword>
<keyword evidence="4 9" id="KW-0812">Transmembrane</keyword>
<evidence type="ECO:0000256" key="2">
    <source>
        <dbReference type="ARBA" id="ARBA00022448"/>
    </source>
</evidence>
<dbReference type="Pfam" id="PF00664">
    <property type="entry name" value="ABC_membrane"/>
    <property type="match status" value="1"/>
</dbReference>
<evidence type="ECO:0000256" key="5">
    <source>
        <dbReference type="ARBA" id="ARBA00022741"/>
    </source>
</evidence>
<organism evidence="12 13">
    <name type="scientific">Murimonas intestini</name>
    <dbReference type="NCBI Taxonomy" id="1337051"/>
    <lineage>
        <taxon>Bacteria</taxon>
        <taxon>Bacillati</taxon>
        <taxon>Bacillota</taxon>
        <taxon>Clostridia</taxon>
        <taxon>Lachnospirales</taxon>
        <taxon>Lachnospiraceae</taxon>
        <taxon>Murimonas</taxon>
    </lineage>
</organism>
<name>A0AB73T1T1_9FIRM</name>
<feature type="transmembrane region" description="Helical" evidence="9">
    <location>
        <begin position="158"/>
        <end position="175"/>
    </location>
</feature>
<feature type="transmembrane region" description="Helical" evidence="9">
    <location>
        <begin position="233"/>
        <end position="259"/>
    </location>
</feature>
<evidence type="ECO:0000256" key="1">
    <source>
        <dbReference type="ARBA" id="ARBA00004651"/>
    </source>
</evidence>
<dbReference type="InterPro" id="IPR003439">
    <property type="entry name" value="ABC_transporter-like_ATP-bd"/>
</dbReference>
<dbReference type="InterPro" id="IPR011527">
    <property type="entry name" value="ABC1_TM_dom"/>
</dbReference>
<evidence type="ECO:0000256" key="7">
    <source>
        <dbReference type="ARBA" id="ARBA00022989"/>
    </source>
</evidence>
<dbReference type="FunFam" id="3.40.50.300:FF:000221">
    <property type="entry name" value="Multidrug ABC transporter ATP-binding protein"/>
    <property type="match status" value="1"/>
</dbReference>
<protein>
    <submittedName>
        <fullName evidence="12">ATP-binding cassette subfamily B protein</fullName>
    </submittedName>
</protein>
<evidence type="ECO:0000256" key="4">
    <source>
        <dbReference type="ARBA" id="ARBA00022692"/>
    </source>
</evidence>
<dbReference type="PROSITE" id="PS50893">
    <property type="entry name" value="ABC_TRANSPORTER_2"/>
    <property type="match status" value="1"/>
</dbReference>
<evidence type="ECO:0000259" key="11">
    <source>
        <dbReference type="PROSITE" id="PS50929"/>
    </source>
</evidence>
<dbReference type="InterPro" id="IPR027417">
    <property type="entry name" value="P-loop_NTPase"/>
</dbReference>
<accession>A0AB73T1T1</accession>
<dbReference type="SUPFAM" id="SSF52540">
    <property type="entry name" value="P-loop containing nucleoside triphosphate hydrolases"/>
    <property type="match status" value="1"/>
</dbReference>
<comment type="caution">
    <text evidence="12">The sequence shown here is derived from an EMBL/GenBank/DDBJ whole genome shotgun (WGS) entry which is preliminary data.</text>
</comment>
<dbReference type="Pfam" id="PF00005">
    <property type="entry name" value="ABC_tran"/>
    <property type="match status" value="1"/>
</dbReference>
<dbReference type="InterPro" id="IPR017871">
    <property type="entry name" value="ABC_transporter-like_CS"/>
</dbReference>
<feature type="domain" description="ABC transmembrane type-1" evidence="11">
    <location>
        <begin position="17"/>
        <end position="299"/>
    </location>
</feature>
<proteinExistence type="predicted"/>
<reference evidence="12 13" key="1">
    <citation type="submission" date="2018-05" db="EMBL/GenBank/DDBJ databases">
        <authorList>
            <person name="Goeker M."/>
            <person name="Huntemann M."/>
            <person name="Clum A."/>
            <person name="Pillay M."/>
            <person name="Palaniappan K."/>
            <person name="Varghese N."/>
            <person name="Mikhailova N."/>
            <person name="Stamatis D."/>
            <person name="Reddy T."/>
            <person name="Daum C."/>
            <person name="Shapiro N."/>
            <person name="Ivanova N."/>
            <person name="Kyrpides N."/>
            <person name="Woyke T."/>
        </authorList>
    </citation>
    <scope>NUCLEOTIDE SEQUENCE [LARGE SCALE GENOMIC DNA]</scope>
    <source>
        <strain evidence="12 13">DSM 26524</strain>
    </source>
</reference>
<dbReference type="Proteomes" id="UP000245412">
    <property type="component" value="Unassembled WGS sequence"/>
</dbReference>
<dbReference type="RefSeq" id="WP_109747450.1">
    <property type="nucleotide sequence ID" value="NZ_JANKBI010000009.1"/>
</dbReference>
<sequence>MLKRFWGYFSNYKRPLIISCICVILESIFELVIPLLMADIIDVGVPARDTSYILIRGAEMVVCALIALALGAAYAHFGSIAGMGFGAELRRAEYKKVQEYSFSNIDHFSTSSLVTRLTNDVTVLQNAICNGIRPVVRGPFMMVAAFIMTVILNPKLSLIFLAAIPILGLFLYFILRKLGPMYGQMQKALDKVNRTIQENLIAIRVVKSFVTEDYERGKFAEVNSRFRKTSEGAFHYAALNMPCFQLVMYSTIICILWFGGNMVISSSMQVGELTGFLSYVLQILNSLMMISNVFMMLTRSVTSCERILEVLDEPIDIKDASVSRDPDGTVKDLQPGLEVSRGDITFENVWFKYDKDAPEYVLSDISLNLGAGQTMGILGATGSAKTSLVQLIPRLYEATKGHVLIDGHDVKEYSLVHLRDAIGVVLQKNTLFSGSIRENLLWGNSSASDEELMWACRIACADEFISRLPQGLDTVLDQGGVNVSGGQKQRLCIARALLKKPRVLIFDDSTSAVDTATESRIRHALAHDLPHTTKIIISQRISSVQHADQILIMDNGHINETGTHRQLLDHNEIYQNMYWSQKKGAKA</sequence>
<feature type="transmembrane region" description="Helical" evidence="9">
    <location>
        <begin position="279"/>
        <end position="297"/>
    </location>
</feature>
<dbReference type="SUPFAM" id="SSF90123">
    <property type="entry name" value="ABC transporter transmembrane region"/>
    <property type="match status" value="1"/>
</dbReference>
<gene>
    <name evidence="12" type="ORF">C7383_110152</name>
</gene>
<keyword evidence="5" id="KW-0547">Nucleotide-binding</keyword>
<dbReference type="Gene3D" id="1.20.1560.10">
    <property type="entry name" value="ABC transporter type 1, transmembrane domain"/>
    <property type="match status" value="1"/>
</dbReference>
<evidence type="ECO:0000256" key="8">
    <source>
        <dbReference type="ARBA" id="ARBA00023136"/>
    </source>
</evidence>
<dbReference type="GO" id="GO:0005886">
    <property type="term" value="C:plasma membrane"/>
    <property type="evidence" value="ECO:0007669"/>
    <property type="project" value="UniProtKB-SubCell"/>
</dbReference>